<keyword evidence="2" id="KW-1185">Reference proteome</keyword>
<dbReference type="Pfam" id="PF00302">
    <property type="entry name" value="CAT"/>
    <property type="match status" value="1"/>
</dbReference>
<gene>
    <name evidence="1" type="ORF">ACFO5O_14840</name>
</gene>
<protein>
    <submittedName>
        <fullName evidence="1">CatA-like O-acetyltransferase</fullName>
    </submittedName>
</protein>
<sequence length="205" mass="23643">MEIIDINTWNRKRHYEHFKTLRDPFFGVVIPFNVTKAHEFSKKYKISFFGKYLHDCMKAINTNDALKSREKDGDVVRYDVIHASPTILREDYTFGFSFVKYDDDLDVFLANLKKEKERVLNSTELFPPINGIDCIHCSALPWFNFSGHKEPVSGENDTVPKIAFSQIQNINNKAIINVSINVNHALVDGHDIGLFADQFQSNLNQ</sequence>
<dbReference type="PANTHER" id="PTHR38474">
    <property type="entry name" value="SLR0299 PROTEIN"/>
    <property type="match status" value="1"/>
</dbReference>
<reference evidence="2" key="1">
    <citation type="journal article" date="2019" name="Int. J. Syst. Evol. Microbiol.">
        <title>The Global Catalogue of Microorganisms (GCM) 10K type strain sequencing project: providing services to taxonomists for standard genome sequencing and annotation.</title>
        <authorList>
            <consortium name="The Broad Institute Genomics Platform"/>
            <consortium name="The Broad Institute Genome Sequencing Center for Infectious Disease"/>
            <person name="Wu L."/>
            <person name="Ma J."/>
        </authorList>
    </citation>
    <scope>NUCLEOTIDE SEQUENCE [LARGE SCALE GENOMIC DNA]</scope>
    <source>
        <strain evidence="2">CCUG 63682</strain>
    </source>
</reference>
<dbReference type="Proteomes" id="UP001595953">
    <property type="component" value="Unassembled WGS sequence"/>
</dbReference>
<dbReference type="EMBL" id="JBHSGP010000023">
    <property type="protein sequence ID" value="MFC4723604.1"/>
    <property type="molecule type" value="Genomic_DNA"/>
</dbReference>
<evidence type="ECO:0000313" key="2">
    <source>
        <dbReference type="Proteomes" id="UP001595953"/>
    </source>
</evidence>
<accession>A0ABV9N8I6</accession>
<dbReference type="SMART" id="SM01059">
    <property type="entry name" value="CAT"/>
    <property type="match status" value="1"/>
</dbReference>
<dbReference type="InterPro" id="IPR001707">
    <property type="entry name" value="Cmp_AcTrfase"/>
</dbReference>
<dbReference type="PANTHER" id="PTHR38474:SF1">
    <property type="entry name" value="SLR0299 PROTEIN"/>
    <property type="match status" value="1"/>
</dbReference>
<dbReference type="SUPFAM" id="SSF52777">
    <property type="entry name" value="CoA-dependent acyltransferases"/>
    <property type="match status" value="1"/>
</dbReference>
<dbReference type="InterPro" id="IPR023213">
    <property type="entry name" value="CAT-like_dom_sf"/>
</dbReference>
<comment type="caution">
    <text evidence="1">The sequence shown here is derived from an EMBL/GenBank/DDBJ whole genome shotgun (WGS) entry which is preliminary data.</text>
</comment>
<dbReference type="RefSeq" id="WP_387965198.1">
    <property type="nucleotide sequence ID" value="NZ_JBHSGP010000023.1"/>
</dbReference>
<organism evidence="1 2">
    <name type="scientific">Geojedonia litorea</name>
    <dbReference type="NCBI Taxonomy" id="1268269"/>
    <lineage>
        <taxon>Bacteria</taxon>
        <taxon>Pseudomonadati</taxon>
        <taxon>Bacteroidota</taxon>
        <taxon>Flavobacteriia</taxon>
        <taxon>Flavobacteriales</taxon>
        <taxon>Flavobacteriaceae</taxon>
        <taxon>Geojedonia</taxon>
    </lineage>
</organism>
<proteinExistence type="predicted"/>
<dbReference type="Gene3D" id="3.30.559.10">
    <property type="entry name" value="Chloramphenicol acetyltransferase-like domain"/>
    <property type="match status" value="1"/>
</dbReference>
<evidence type="ECO:0000313" key="1">
    <source>
        <dbReference type="EMBL" id="MFC4723604.1"/>
    </source>
</evidence>
<name>A0ABV9N8I6_9FLAO</name>